<keyword evidence="1" id="KW-0472">Membrane</keyword>
<dbReference type="AlphaFoldDB" id="K4A236"/>
<keyword evidence="1" id="KW-0812">Transmembrane</keyword>
<protein>
    <submittedName>
        <fullName evidence="2">Uncharacterized protein</fullName>
    </submittedName>
</protein>
<evidence type="ECO:0000313" key="2">
    <source>
        <dbReference type="EnsemblPlants" id="KQL22398"/>
    </source>
</evidence>
<dbReference type="Proteomes" id="UP000004995">
    <property type="component" value="Unassembled WGS sequence"/>
</dbReference>
<dbReference type="EMBL" id="AGNK02000665">
    <property type="status" value="NOT_ANNOTATED_CDS"/>
    <property type="molecule type" value="Genomic_DNA"/>
</dbReference>
<accession>K4A236</accession>
<organism evidence="2 3">
    <name type="scientific">Setaria italica</name>
    <name type="common">Foxtail millet</name>
    <name type="synonym">Panicum italicum</name>
    <dbReference type="NCBI Taxonomy" id="4555"/>
    <lineage>
        <taxon>Eukaryota</taxon>
        <taxon>Viridiplantae</taxon>
        <taxon>Streptophyta</taxon>
        <taxon>Embryophyta</taxon>
        <taxon>Tracheophyta</taxon>
        <taxon>Spermatophyta</taxon>
        <taxon>Magnoliopsida</taxon>
        <taxon>Liliopsida</taxon>
        <taxon>Poales</taxon>
        <taxon>Poaceae</taxon>
        <taxon>PACMAD clade</taxon>
        <taxon>Panicoideae</taxon>
        <taxon>Panicodae</taxon>
        <taxon>Paniceae</taxon>
        <taxon>Cenchrinae</taxon>
        <taxon>Setaria</taxon>
    </lineage>
</organism>
<dbReference type="InParanoid" id="K4A236"/>
<dbReference type="EnsemblPlants" id="KQL22398">
    <property type="protein sequence ID" value="KQL22398"/>
    <property type="gene ID" value="SETIT_032933mg"/>
</dbReference>
<feature type="transmembrane region" description="Helical" evidence="1">
    <location>
        <begin position="86"/>
        <end position="103"/>
    </location>
</feature>
<reference evidence="3" key="1">
    <citation type="journal article" date="2012" name="Nat. Biotechnol.">
        <title>Reference genome sequence of the model plant Setaria.</title>
        <authorList>
            <person name="Bennetzen J.L."/>
            <person name="Schmutz J."/>
            <person name="Wang H."/>
            <person name="Percifield R."/>
            <person name="Hawkins J."/>
            <person name="Pontaroli A.C."/>
            <person name="Estep M."/>
            <person name="Feng L."/>
            <person name="Vaughn J.N."/>
            <person name="Grimwood J."/>
            <person name="Jenkins J."/>
            <person name="Barry K."/>
            <person name="Lindquist E."/>
            <person name="Hellsten U."/>
            <person name="Deshpande S."/>
            <person name="Wang X."/>
            <person name="Wu X."/>
            <person name="Mitros T."/>
            <person name="Triplett J."/>
            <person name="Yang X."/>
            <person name="Ye C.Y."/>
            <person name="Mauro-Herrera M."/>
            <person name="Wang L."/>
            <person name="Li P."/>
            <person name="Sharma M."/>
            <person name="Sharma R."/>
            <person name="Ronald P.C."/>
            <person name="Panaud O."/>
            <person name="Kellogg E.A."/>
            <person name="Brutnell T.P."/>
            <person name="Doust A.N."/>
            <person name="Tuskan G.A."/>
            <person name="Rokhsar D."/>
            <person name="Devos K.M."/>
        </authorList>
    </citation>
    <scope>NUCLEOTIDE SEQUENCE [LARGE SCALE GENOMIC DNA]</scope>
    <source>
        <strain evidence="3">cv. Yugu1</strain>
    </source>
</reference>
<sequence length="116" mass="13134">MFACFCDCRKQCLKGSSFTSEVDFFLWRLVSAGGMSKVFRLKVRKHVLIVLSVQDGAEQAGVSLGTVPCAQQISFRKVSFYYWEDVYIMSFFCGCITVLLTLVQESCSNRTNGPWM</sequence>
<keyword evidence="3" id="KW-1185">Reference proteome</keyword>
<evidence type="ECO:0000313" key="3">
    <source>
        <dbReference type="Proteomes" id="UP000004995"/>
    </source>
</evidence>
<proteinExistence type="predicted"/>
<keyword evidence="1" id="KW-1133">Transmembrane helix</keyword>
<evidence type="ECO:0000256" key="1">
    <source>
        <dbReference type="SAM" id="Phobius"/>
    </source>
</evidence>
<dbReference type="Gramene" id="KQL22398">
    <property type="protein sequence ID" value="KQL22398"/>
    <property type="gene ID" value="SETIT_032933mg"/>
</dbReference>
<dbReference type="HOGENOM" id="CLU_2101142_0_0_1"/>
<name>K4A236_SETIT</name>
<reference evidence="2" key="2">
    <citation type="submission" date="2018-08" db="UniProtKB">
        <authorList>
            <consortium name="EnsemblPlants"/>
        </authorList>
    </citation>
    <scope>IDENTIFICATION</scope>
    <source>
        <strain evidence="2">Yugu1</strain>
    </source>
</reference>